<gene>
    <name evidence="3" type="ORF">AALO17_04160</name>
</gene>
<evidence type="ECO:0000313" key="3">
    <source>
        <dbReference type="EMBL" id="AMK53550.1"/>
    </source>
</evidence>
<protein>
    <recommendedName>
        <fullName evidence="2">Solute-binding protein family 3/N-terminal domain-containing protein</fullName>
    </recommendedName>
</protein>
<evidence type="ECO:0000256" key="1">
    <source>
        <dbReference type="ARBA" id="ARBA00022729"/>
    </source>
</evidence>
<keyword evidence="1" id="KW-0732">Signal</keyword>
<reference evidence="3 4" key="1">
    <citation type="journal article" date="2016" name="Gut Pathog.">
        <title>Whole genome sequencing of "Faecalibaculum rodentium" ALO17, isolated from C57BL/6J laboratory mouse feces.</title>
        <authorList>
            <person name="Lim S."/>
            <person name="Chang D.H."/>
            <person name="Ahn S."/>
            <person name="Kim B.C."/>
        </authorList>
    </citation>
    <scope>NUCLEOTIDE SEQUENCE [LARGE SCALE GENOMIC DNA]</scope>
    <source>
        <strain evidence="3 4">Alo17</strain>
    </source>
</reference>
<dbReference type="KEGG" id="fro:AALO17_04160"/>
<dbReference type="SUPFAM" id="SSF53850">
    <property type="entry name" value="Periplasmic binding protein-like II"/>
    <property type="match status" value="1"/>
</dbReference>
<dbReference type="STRING" id="1702221.AALO17_04160"/>
<dbReference type="AlphaFoldDB" id="A0A140DSC3"/>
<organism evidence="3 4">
    <name type="scientific">Faecalibaculum rodentium</name>
    <dbReference type="NCBI Taxonomy" id="1702221"/>
    <lineage>
        <taxon>Bacteria</taxon>
        <taxon>Bacillati</taxon>
        <taxon>Bacillota</taxon>
        <taxon>Erysipelotrichia</taxon>
        <taxon>Erysipelotrichales</taxon>
        <taxon>Erysipelotrichaceae</taxon>
        <taxon>Faecalibaculum</taxon>
    </lineage>
</organism>
<proteinExistence type="predicted"/>
<accession>A0A140DSC3</accession>
<dbReference type="Proteomes" id="UP000069771">
    <property type="component" value="Chromosome"/>
</dbReference>
<dbReference type="SMART" id="SM00062">
    <property type="entry name" value="PBPb"/>
    <property type="match status" value="1"/>
</dbReference>
<evidence type="ECO:0000259" key="2">
    <source>
        <dbReference type="SMART" id="SM00062"/>
    </source>
</evidence>
<dbReference type="PANTHER" id="PTHR35936">
    <property type="entry name" value="MEMBRANE-BOUND LYTIC MUREIN TRANSGLYCOSYLASE F"/>
    <property type="match status" value="1"/>
</dbReference>
<sequence length="299" mass="32552">MSSVLADGRLVVPRFQRPFIAFYEWTLFCFTGKKEENRKMNKFLKLTLTAGMAASVLAGCSSAGTADDAKADEGKSEPKEIIVGISPDYPPYESIEGDAIVGFDADMTEWLFNYMKEEEGLDYTYTFKQMSFDTIVSAIQTGQIDLGISGFTYDEDREKAVAFSDPYNTSAQVVVVAGDSDLASVADLNGKKVGAQLGATGQSAAEEIEGAEVTPVQDVKVLMETLKSHGLDAVVLDTAVANNYAAGGEYKVVGDHLMEEENFIIAAKDNEELLKQVNTAIKAFKESDDYTKLKEKWGV</sequence>
<dbReference type="PATRIC" id="fig|1702221.3.peg.400"/>
<dbReference type="PANTHER" id="PTHR35936:SF17">
    <property type="entry name" value="ARGININE-BINDING EXTRACELLULAR PROTEIN ARTP"/>
    <property type="match status" value="1"/>
</dbReference>
<name>A0A140DSC3_9FIRM</name>
<dbReference type="Gene3D" id="3.40.190.10">
    <property type="entry name" value="Periplasmic binding protein-like II"/>
    <property type="match status" value="2"/>
</dbReference>
<feature type="domain" description="Solute-binding protein family 3/N-terminal" evidence="2">
    <location>
        <begin position="80"/>
        <end position="299"/>
    </location>
</feature>
<keyword evidence="4" id="KW-1185">Reference proteome</keyword>
<dbReference type="InterPro" id="IPR001638">
    <property type="entry name" value="Solute-binding_3/MltF_N"/>
</dbReference>
<dbReference type="EMBL" id="CP011391">
    <property type="protein sequence ID" value="AMK53550.1"/>
    <property type="molecule type" value="Genomic_DNA"/>
</dbReference>
<evidence type="ECO:0000313" key="4">
    <source>
        <dbReference type="Proteomes" id="UP000069771"/>
    </source>
</evidence>
<dbReference type="Pfam" id="PF00497">
    <property type="entry name" value="SBP_bac_3"/>
    <property type="match status" value="1"/>
</dbReference>